<proteinExistence type="predicted"/>
<gene>
    <name evidence="2" type="ORF">OEA41_010832</name>
</gene>
<feature type="region of interest" description="Disordered" evidence="1">
    <location>
        <begin position="1"/>
        <end position="36"/>
    </location>
</feature>
<dbReference type="EMBL" id="JASNWA010000011">
    <property type="protein sequence ID" value="KAK3167705.1"/>
    <property type="molecule type" value="Genomic_DNA"/>
</dbReference>
<protein>
    <submittedName>
        <fullName evidence="2">Uncharacterized protein</fullName>
    </submittedName>
</protein>
<dbReference type="Proteomes" id="UP001276659">
    <property type="component" value="Unassembled WGS sequence"/>
</dbReference>
<reference evidence="2" key="1">
    <citation type="submission" date="2022-11" db="EMBL/GenBank/DDBJ databases">
        <title>Chromosomal genome sequence assembly and mating type (MAT) locus characterization of the leprose asexual lichenized fungus Lepraria neglecta (Nyl.) Erichsen.</title>
        <authorList>
            <person name="Allen J.L."/>
            <person name="Pfeffer B."/>
        </authorList>
    </citation>
    <scope>NUCLEOTIDE SEQUENCE</scope>
    <source>
        <strain evidence="2">Allen 5258</strain>
    </source>
</reference>
<organism evidence="2 3">
    <name type="scientific">Lepraria neglecta</name>
    <dbReference type="NCBI Taxonomy" id="209136"/>
    <lineage>
        <taxon>Eukaryota</taxon>
        <taxon>Fungi</taxon>
        <taxon>Dikarya</taxon>
        <taxon>Ascomycota</taxon>
        <taxon>Pezizomycotina</taxon>
        <taxon>Lecanoromycetes</taxon>
        <taxon>OSLEUM clade</taxon>
        <taxon>Lecanoromycetidae</taxon>
        <taxon>Lecanorales</taxon>
        <taxon>Lecanorineae</taxon>
        <taxon>Stereocaulaceae</taxon>
        <taxon>Lepraria</taxon>
    </lineage>
</organism>
<comment type="caution">
    <text evidence="2">The sequence shown here is derived from an EMBL/GenBank/DDBJ whole genome shotgun (WGS) entry which is preliminary data.</text>
</comment>
<evidence type="ECO:0000313" key="2">
    <source>
        <dbReference type="EMBL" id="KAK3167705.1"/>
    </source>
</evidence>
<sequence>MNVTKSVPKTKRQGKAAQAANRKRKALRASQDAAREEASWDSALESSWSTIDSIQVHVPRSDSDFKDWMAWIYTELHNEFWDPSNPAGDLADVRRWAPELVVECLAKFAVIGE</sequence>
<keyword evidence="3" id="KW-1185">Reference proteome</keyword>
<evidence type="ECO:0000256" key="1">
    <source>
        <dbReference type="SAM" id="MobiDB-lite"/>
    </source>
</evidence>
<name>A0AAD9YXB3_9LECA</name>
<dbReference type="AlphaFoldDB" id="A0AAD9YXB3"/>
<evidence type="ECO:0000313" key="3">
    <source>
        <dbReference type="Proteomes" id="UP001276659"/>
    </source>
</evidence>
<accession>A0AAD9YXB3</accession>